<keyword evidence="1" id="KW-0812">Transmembrane</keyword>
<evidence type="ECO:0008006" key="4">
    <source>
        <dbReference type="Google" id="ProtNLM"/>
    </source>
</evidence>
<gene>
    <name evidence="2" type="ORF">COT03_01780</name>
</gene>
<sequence length="252" mass="28754">MKSSFLLTRPDHDLTTEYLYFWSEAVLKSSREKNILTIDLASKEANKRNFLSAVKKYRPSFVYFNGHGSPNTVTGFNNEPLITFADNEKILKDRVAYALSCQSAKRLGKSCVADGARTYLGYDEDFIFVFDEEKEKDPLNDRVAENFIEPSNTLVLSILAGKTTKEAYQNSQEEFNQKIVRFSLSEATAEERELLPYLLWDKEHQVCLGNQEAKCEFITKEEYQKGQKIKALVLLALLVMLAIGAALVFLFK</sequence>
<evidence type="ECO:0000256" key="1">
    <source>
        <dbReference type="SAM" id="Phobius"/>
    </source>
</evidence>
<name>A0A2M6YRD7_9BACT</name>
<accession>A0A2M6YRD7</accession>
<reference evidence="3" key="1">
    <citation type="submission" date="2017-09" db="EMBL/GenBank/DDBJ databases">
        <title>Depth-based differentiation of microbial function through sediment-hosted aquifers and enrichment of novel symbionts in the deep terrestrial subsurface.</title>
        <authorList>
            <person name="Probst A.J."/>
            <person name="Ladd B."/>
            <person name="Jarett J.K."/>
            <person name="Geller-Mcgrath D.E."/>
            <person name="Sieber C.M.K."/>
            <person name="Emerson J.B."/>
            <person name="Anantharaman K."/>
            <person name="Thomas B.C."/>
            <person name="Malmstrom R."/>
            <person name="Stieglmeier M."/>
            <person name="Klingl A."/>
            <person name="Woyke T."/>
            <person name="Ryan C.M."/>
            <person name="Banfield J.F."/>
        </authorList>
    </citation>
    <scope>NUCLEOTIDE SEQUENCE [LARGE SCALE GENOMIC DNA]</scope>
</reference>
<dbReference type="EMBL" id="PEWZ01000088">
    <property type="protein sequence ID" value="PIU34858.1"/>
    <property type="molecule type" value="Genomic_DNA"/>
</dbReference>
<dbReference type="AlphaFoldDB" id="A0A2M6YRD7"/>
<keyword evidence="1" id="KW-0472">Membrane</keyword>
<protein>
    <recommendedName>
        <fullName evidence="4">CHAT domain-containing protein</fullName>
    </recommendedName>
</protein>
<proteinExistence type="predicted"/>
<evidence type="ECO:0000313" key="2">
    <source>
        <dbReference type="EMBL" id="PIU34858.1"/>
    </source>
</evidence>
<dbReference type="Proteomes" id="UP000229502">
    <property type="component" value="Unassembled WGS sequence"/>
</dbReference>
<comment type="caution">
    <text evidence="2">The sequence shown here is derived from an EMBL/GenBank/DDBJ whole genome shotgun (WGS) entry which is preliminary data.</text>
</comment>
<keyword evidence="1" id="KW-1133">Transmembrane helix</keyword>
<feature type="transmembrane region" description="Helical" evidence="1">
    <location>
        <begin position="231"/>
        <end position="251"/>
    </location>
</feature>
<evidence type="ECO:0000313" key="3">
    <source>
        <dbReference type="Proteomes" id="UP000229502"/>
    </source>
</evidence>
<organism evidence="2 3">
    <name type="scientific">Candidatus Shapirobacteria bacterium CG07_land_8_20_14_0_80_39_18</name>
    <dbReference type="NCBI Taxonomy" id="1974882"/>
    <lineage>
        <taxon>Bacteria</taxon>
        <taxon>Candidatus Shapironibacteriota</taxon>
    </lineage>
</organism>